<protein>
    <submittedName>
        <fullName evidence="2">Uncharacterized protein</fullName>
    </submittedName>
</protein>
<dbReference type="EMBL" id="CAJNOJ010000045">
    <property type="protein sequence ID" value="CAF0946954.1"/>
    <property type="molecule type" value="Genomic_DNA"/>
</dbReference>
<proteinExistence type="predicted"/>
<dbReference type="AlphaFoldDB" id="A0A814CYZ0"/>
<comment type="caution">
    <text evidence="2">The sequence shown here is derived from an EMBL/GenBank/DDBJ whole genome shotgun (WGS) entry which is preliminary data.</text>
</comment>
<dbReference type="EMBL" id="CAJNOR010009220">
    <property type="protein sequence ID" value="CAF1642347.1"/>
    <property type="molecule type" value="Genomic_DNA"/>
</dbReference>
<keyword evidence="1" id="KW-0472">Membrane</keyword>
<dbReference type="Proteomes" id="UP000663828">
    <property type="component" value="Unassembled WGS sequence"/>
</dbReference>
<reference evidence="2" key="1">
    <citation type="submission" date="2021-02" db="EMBL/GenBank/DDBJ databases">
        <authorList>
            <person name="Nowell W R."/>
        </authorList>
    </citation>
    <scope>NUCLEOTIDE SEQUENCE</scope>
</reference>
<evidence type="ECO:0000313" key="3">
    <source>
        <dbReference type="EMBL" id="CAF1642347.1"/>
    </source>
</evidence>
<evidence type="ECO:0000313" key="2">
    <source>
        <dbReference type="EMBL" id="CAF0946954.1"/>
    </source>
</evidence>
<feature type="transmembrane region" description="Helical" evidence="1">
    <location>
        <begin position="55"/>
        <end position="76"/>
    </location>
</feature>
<gene>
    <name evidence="2" type="ORF">EDS130_LOCUS12127</name>
    <name evidence="3" type="ORF">XAT740_LOCUS53540</name>
</gene>
<evidence type="ECO:0000313" key="4">
    <source>
        <dbReference type="Proteomes" id="UP000663828"/>
    </source>
</evidence>
<sequence>MARAKFISLSRIWYTIIVVLIHLTLIYFGIKYCYFNDQLPWPKSSPFSSPKFELLIQKICVLTSLLLLFIFIYPALFHTGNLANDSQQLAVYNFDRNHLRKVKRSFCSGIWHHCFSFSSTLHLIMSFLLLISTVLIDAKQIMVGLKDSGTDFI</sequence>
<feature type="transmembrane region" description="Helical" evidence="1">
    <location>
        <begin position="12"/>
        <end position="34"/>
    </location>
</feature>
<keyword evidence="1" id="KW-1133">Transmembrane helix</keyword>
<organism evidence="2 5">
    <name type="scientific">Adineta ricciae</name>
    <name type="common">Rotifer</name>
    <dbReference type="NCBI Taxonomy" id="249248"/>
    <lineage>
        <taxon>Eukaryota</taxon>
        <taxon>Metazoa</taxon>
        <taxon>Spiralia</taxon>
        <taxon>Gnathifera</taxon>
        <taxon>Rotifera</taxon>
        <taxon>Eurotatoria</taxon>
        <taxon>Bdelloidea</taxon>
        <taxon>Adinetida</taxon>
        <taxon>Adinetidae</taxon>
        <taxon>Adineta</taxon>
    </lineage>
</organism>
<feature type="transmembrane region" description="Helical" evidence="1">
    <location>
        <begin position="110"/>
        <end position="136"/>
    </location>
</feature>
<dbReference type="PANTHER" id="PTHR21579">
    <property type="entry name" value="PROTEIN TINCAR"/>
    <property type="match status" value="1"/>
</dbReference>
<dbReference type="Proteomes" id="UP000663852">
    <property type="component" value="Unassembled WGS sequence"/>
</dbReference>
<evidence type="ECO:0000256" key="1">
    <source>
        <dbReference type="SAM" id="Phobius"/>
    </source>
</evidence>
<keyword evidence="4" id="KW-1185">Reference proteome</keyword>
<evidence type="ECO:0000313" key="5">
    <source>
        <dbReference type="Proteomes" id="UP000663852"/>
    </source>
</evidence>
<name>A0A814CYZ0_ADIRI</name>
<dbReference type="InterPro" id="IPR053291">
    <property type="entry name" value="Ommatidial_diff-associated"/>
</dbReference>
<accession>A0A814CYZ0</accession>
<dbReference type="PANTHER" id="PTHR21579:SF20">
    <property type="entry name" value="PROTEIN TINCAR"/>
    <property type="match status" value="1"/>
</dbReference>
<keyword evidence="1" id="KW-0812">Transmembrane</keyword>